<dbReference type="Proteomes" id="UP000642553">
    <property type="component" value="Chromosome"/>
</dbReference>
<name>A0AAE6T814_9BACT</name>
<evidence type="ECO:0000313" key="5">
    <source>
        <dbReference type="EMBL" id="QHV61923.1"/>
    </source>
</evidence>
<dbReference type="EMBL" id="CP029701">
    <property type="protein sequence ID" value="QHV61923.1"/>
    <property type="molecule type" value="Genomic_DNA"/>
</dbReference>
<dbReference type="InterPro" id="IPR024733">
    <property type="entry name" value="NAGLU_tim-barrel"/>
</dbReference>
<keyword evidence="1" id="KW-0378">Hydrolase</keyword>
<dbReference type="PANTHER" id="PTHR12872">
    <property type="entry name" value="ALPHA-N-ACETYLGLUCOSAMINIDASE"/>
    <property type="match status" value="1"/>
</dbReference>
<evidence type="ECO:0000259" key="4">
    <source>
        <dbReference type="Pfam" id="PF12972"/>
    </source>
</evidence>
<dbReference type="Gene3D" id="3.30.379.10">
    <property type="entry name" value="Chitobiase/beta-hexosaminidase domain 2-like"/>
    <property type="match status" value="1"/>
</dbReference>
<sequence length="848" mass="97218">MTFYFSKILFLFMLTNLFVFAEDIQKNREREAARSVIMRTVPSLAKAPEKLQLEIIEKEDGHDVFETKASGGILNIRGSSGTALCRGFYDFLKTNRLGMVSWDNKDIRWPAQLPDAAPRRIVSPFRNHYYLNVVTYGYTMPYWTWERWEKEIDWMALHGIDMPLALVATEGIAIRVWKRLGLTEKEIEEFYTGPAHLPWQRMGNIVNHDGPLPASWHKEQIALQHRILHRMKSLGMTPICPAFSGFVPRGILRLYPEAKLHRLGWGGWPQKNHAHFLSPEDPLFLKIGRLYMQEWQKEFGRNTYFLADSFNEMELPENKGGAEARNNMLSSLGEQIYRSISSTNPDAVWVMQGWMFGYQRNIWNADTLKALLSKVPDDKMLLLDLAADYNKTFWRNGMNWDVFKGFFNKPWVYSVVPNMGGKCAMTGVMDFYANGHLEALNSSSRGHLSGMGMAPEGIENNDVIYELVTDAAWRDRQEDVEQYLENYCRARYGNYPDSMKEAWNLFRRTAYSNLKDHPRFNWQMKPGTRGCSVNTSEDFLKGLSLFVNTRGLEQSPLFRQDAVEMTAHYLGIRMNEAILAALEALDEQDMENTEKCMEYFRKYALRADSFLEGHPTWRLSRWLSFARSHGTSPEEKNKYEQNARRLVTRWGPPVDDYAAKIWSGLIRDYYLPRWEHFIQSRLSEKNPDMGAWEEKWVRSTGVSAAHAPGDLVNACRQAIREAPPLPSSLKRKAAGSIIGNWTSATVSTEWSYLDWPVSSADLEKLRGVRFVFTSGSHALEIDGVELLENGKIIARDQHAGLAGKPSRGNFYKLSLPKGIHANNGCSLRARVRSVGGKSSNGKLELIKE</sequence>
<dbReference type="InterPro" id="IPR024732">
    <property type="entry name" value="NAGLU_C"/>
</dbReference>
<dbReference type="Gene3D" id="3.20.20.80">
    <property type="entry name" value="Glycosidases"/>
    <property type="match status" value="1"/>
</dbReference>
<dbReference type="InterPro" id="IPR024240">
    <property type="entry name" value="NAGLU_N"/>
</dbReference>
<dbReference type="Pfam" id="PF12972">
    <property type="entry name" value="NAGLU_C"/>
    <property type="match status" value="1"/>
</dbReference>
<evidence type="ECO:0000259" key="3">
    <source>
        <dbReference type="Pfam" id="PF12971"/>
    </source>
</evidence>
<proteinExistence type="predicted"/>
<dbReference type="InterPro" id="IPR029018">
    <property type="entry name" value="Hex-like_dom2"/>
</dbReference>
<dbReference type="AlphaFoldDB" id="A0AAE6T814"/>
<dbReference type="RefSeq" id="WP_102721368.1">
    <property type="nucleotide sequence ID" value="NZ_JBNBZM010000003.1"/>
</dbReference>
<feature type="domain" description="Alpha-N-acetylglucosaminidase C-terminal" evidence="4">
    <location>
        <begin position="483"/>
        <end position="717"/>
    </location>
</feature>
<feature type="domain" description="Alpha-N-acetylglucosaminidase tim-barrel" evidence="2">
    <location>
        <begin position="129"/>
        <end position="474"/>
    </location>
</feature>
<evidence type="ECO:0000256" key="1">
    <source>
        <dbReference type="ARBA" id="ARBA00022801"/>
    </source>
</evidence>
<dbReference type="GO" id="GO:0016787">
    <property type="term" value="F:hydrolase activity"/>
    <property type="evidence" value="ECO:0007669"/>
    <property type="project" value="UniProtKB-KW"/>
</dbReference>
<feature type="domain" description="Alpha-N-acetylglucosaminidase N-terminal" evidence="3">
    <location>
        <begin position="31"/>
        <end position="114"/>
    </location>
</feature>
<dbReference type="InterPro" id="IPR007781">
    <property type="entry name" value="NAGLU"/>
</dbReference>
<protein>
    <submittedName>
        <fullName evidence="5">Alpha-N-acetylglucosaminidase</fullName>
    </submittedName>
</protein>
<accession>A0AAE6T814</accession>
<reference evidence="5" key="1">
    <citation type="submission" date="2018-05" db="EMBL/GenBank/DDBJ databases">
        <title>Complete genome sequnece of Akkermansia muciniphila EB-AMDK-40.</title>
        <authorList>
            <person name="Nam Y.-D."/>
            <person name="Chung W.-H."/>
            <person name="Park Y.S."/>
            <person name="Kang J."/>
        </authorList>
    </citation>
    <scope>NUCLEOTIDE SEQUENCE</scope>
    <source>
        <strain evidence="5">EB-AMDK-40</strain>
    </source>
</reference>
<dbReference type="GO" id="GO:0005975">
    <property type="term" value="P:carbohydrate metabolic process"/>
    <property type="evidence" value="ECO:0007669"/>
    <property type="project" value="UniProtKB-ARBA"/>
</dbReference>
<dbReference type="PANTHER" id="PTHR12872:SF1">
    <property type="entry name" value="ALPHA-N-ACETYLGLUCOSAMINIDASE"/>
    <property type="match status" value="1"/>
</dbReference>
<organism evidence="5 6">
    <name type="scientific">Akkermansia massiliensis</name>
    <dbReference type="NCBI Taxonomy" id="2927224"/>
    <lineage>
        <taxon>Bacteria</taxon>
        <taxon>Pseudomonadati</taxon>
        <taxon>Verrucomicrobiota</taxon>
        <taxon>Verrucomicrobiia</taxon>
        <taxon>Verrucomicrobiales</taxon>
        <taxon>Akkermansiaceae</taxon>
        <taxon>Akkermansia</taxon>
    </lineage>
</organism>
<gene>
    <name evidence="5" type="ORF">DMI76_00380</name>
</gene>
<evidence type="ECO:0000313" key="6">
    <source>
        <dbReference type="Proteomes" id="UP000642553"/>
    </source>
</evidence>
<dbReference type="Pfam" id="PF12971">
    <property type="entry name" value="NAGLU_N"/>
    <property type="match status" value="1"/>
</dbReference>
<dbReference type="Gene3D" id="1.20.120.670">
    <property type="entry name" value="N-acetyl-b-d-glucoasminidase"/>
    <property type="match status" value="1"/>
</dbReference>
<evidence type="ECO:0000259" key="2">
    <source>
        <dbReference type="Pfam" id="PF05089"/>
    </source>
</evidence>
<dbReference type="Pfam" id="PF05089">
    <property type="entry name" value="NAGLU"/>
    <property type="match status" value="1"/>
</dbReference>